<organism evidence="2 3">
    <name type="scientific">Laspinema olomoucense D3b</name>
    <dbReference type="NCBI Taxonomy" id="2953688"/>
    <lineage>
        <taxon>Bacteria</taxon>
        <taxon>Bacillati</taxon>
        <taxon>Cyanobacteriota</taxon>
        <taxon>Cyanophyceae</taxon>
        <taxon>Oscillatoriophycideae</taxon>
        <taxon>Oscillatoriales</taxon>
        <taxon>Laspinemataceae</taxon>
        <taxon>Laspinema</taxon>
        <taxon>Laspinema olomoucense</taxon>
    </lineage>
</organism>
<name>A0ABT2N9H1_9CYAN</name>
<evidence type="ECO:0000256" key="1">
    <source>
        <dbReference type="SAM" id="Phobius"/>
    </source>
</evidence>
<reference evidence="2 3" key="1">
    <citation type="journal article" date="2022" name="Front. Microbiol.">
        <title>High genomic differentiation and limited gene flow indicate recent cryptic speciation within the genus Laspinema (cyanobacteria).</title>
        <authorList>
            <person name="Stanojkovic A."/>
            <person name="Skoupy S."/>
            <person name="Skaloud P."/>
            <person name="Dvorak P."/>
        </authorList>
    </citation>
    <scope>NUCLEOTIDE SEQUENCE [LARGE SCALE GENOMIC DNA]</scope>
    <source>
        <strain evidence="2 3">D3b</strain>
    </source>
</reference>
<accession>A0ABT2N9H1</accession>
<dbReference type="EMBL" id="JAMXFA010000019">
    <property type="protein sequence ID" value="MCT7979096.1"/>
    <property type="molecule type" value="Genomic_DNA"/>
</dbReference>
<gene>
    <name evidence="2" type="ORF">NG792_15405</name>
</gene>
<evidence type="ECO:0000313" key="3">
    <source>
        <dbReference type="Proteomes" id="UP001525961"/>
    </source>
</evidence>
<sequence length="64" mass="7294">MSLQRCLVWSQWAIGAILARSPIVPLLASFLYPVAKVRSPFFSSSPPVENLWKTLWIFPQSIFT</sequence>
<dbReference type="Proteomes" id="UP001525961">
    <property type="component" value="Unassembled WGS sequence"/>
</dbReference>
<comment type="caution">
    <text evidence="2">The sequence shown here is derived from an EMBL/GenBank/DDBJ whole genome shotgun (WGS) entry which is preliminary data.</text>
</comment>
<feature type="transmembrane region" description="Helical" evidence="1">
    <location>
        <begin position="12"/>
        <end position="35"/>
    </location>
</feature>
<proteinExistence type="predicted"/>
<dbReference type="RefSeq" id="WP_261197746.1">
    <property type="nucleotide sequence ID" value="NZ_JAMXFA010000019.1"/>
</dbReference>
<keyword evidence="1" id="KW-0472">Membrane</keyword>
<protein>
    <submittedName>
        <fullName evidence="2">Uncharacterized protein</fullName>
    </submittedName>
</protein>
<keyword evidence="1" id="KW-0812">Transmembrane</keyword>
<keyword evidence="3" id="KW-1185">Reference proteome</keyword>
<evidence type="ECO:0000313" key="2">
    <source>
        <dbReference type="EMBL" id="MCT7979096.1"/>
    </source>
</evidence>
<keyword evidence="1" id="KW-1133">Transmembrane helix</keyword>